<feature type="signal peptide" evidence="3">
    <location>
        <begin position="1"/>
        <end position="18"/>
    </location>
</feature>
<organism evidence="4 5">
    <name type="scientific">Dichotomopilus funicola</name>
    <dbReference type="NCBI Taxonomy" id="1934379"/>
    <lineage>
        <taxon>Eukaryota</taxon>
        <taxon>Fungi</taxon>
        <taxon>Dikarya</taxon>
        <taxon>Ascomycota</taxon>
        <taxon>Pezizomycotina</taxon>
        <taxon>Sordariomycetes</taxon>
        <taxon>Sordariomycetidae</taxon>
        <taxon>Sordariales</taxon>
        <taxon>Chaetomiaceae</taxon>
        <taxon>Dichotomopilus</taxon>
    </lineage>
</organism>
<keyword evidence="5" id="KW-1185">Reference proteome</keyword>
<dbReference type="RefSeq" id="XP_062634232.1">
    <property type="nucleotide sequence ID" value="XM_062784647.1"/>
</dbReference>
<evidence type="ECO:0000256" key="2">
    <source>
        <dbReference type="SAM" id="Phobius"/>
    </source>
</evidence>
<comment type="caution">
    <text evidence="4">The sequence shown here is derived from an EMBL/GenBank/DDBJ whole genome shotgun (WGS) entry which is preliminary data.</text>
</comment>
<dbReference type="Proteomes" id="UP001302676">
    <property type="component" value="Unassembled WGS sequence"/>
</dbReference>
<keyword evidence="3" id="KW-0732">Signal</keyword>
<feature type="compositionally biased region" description="Gly residues" evidence="1">
    <location>
        <begin position="126"/>
        <end position="136"/>
    </location>
</feature>
<sequence length="215" mass="20239">MRFTSIVLTAGLALFANAATPATSVAATTTYDAVQASQSAVQEAILRCLKACKAGDVNCQAKCIAVPSPDDSQVNDTTKCVANCPKGKGTEADNNKYSQCVQDCIGQHYFTGSAGAPPQATSTAGSGSGSGSGSSSGSGDASSTGGAGSGSGSGSGNSDSTGSAGNGNGPTGTSGNGASQTTGNAAASSTGAASLVGVSSGVAGVFGFIAAVLAL</sequence>
<proteinExistence type="predicted"/>
<keyword evidence="2" id="KW-1133">Transmembrane helix</keyword>
<feature type="chain" id="PRO_5042975067" description="HFB protein" evidence="3">
    <location>
        <begin position="19"/>
        <end position="215"/>
    </location>
</feature>
<evidence type="ECO:0000313" key="4">
    <source>
        <dbReference type="EMBL" id="KAK4140861.1"/>
    </source>
</evidence>
<reference evidence="4" key="1">
    <citation type="journal article" date="2023" name="Mol. Phylogenet. Evol.">
        <title>Genome-scale phylogeny and comparative genomics of the fungal order Sordariales.</title>
        <authorList>
            <person name="Hensen N."/>
            <person name="Bonometti L."/>
            <person name="Westerberg I."/>
            <person name="Brannstrom I.O."/>
            <person name="Guillou S."/>
            <person name="Cros-Aarteil S."/>
            <person name="Calhoun S."/>
            <person name="Haridas S."/>
            <person name="Kuo A."/>
            <person name="Mondo S."/>
            <person name="Pangilinan J."/>
            <person name="Riley R."/>
            <person name="LaButti K."/>
            <person name="Andreopoulos B."/>
            <person name="Lipzen A."/>
            <person name="Chen C."/>
            <person name="Yan M."/>
            <person name="Daum C."/>
            <person name="Ng V."/>
            <person name="Clum A."/>
            <person name="Steindorff A."/>
            <person name="Ohm R.A."/>
            <person name="Martin F."/>
            <person name="Silar P."/>
            <person name="Natvig D.O."/>
            <person name="Lalanne C."/>
            <person name="Gautier V."/>
            <person name="Ament-Velasquez S.L."/>
            <person name="Kruys A."/>
            <person name="Hutchinson M.I."/>
            <person name="Powell A.J."/>
            <person name="Barry K."/>
            <person name="Miller A.N."/>
            <person name="Grigoriev I.V."/>
            <person name="Debuchy R."/>
            <person name="Gladieux P."/>
            <person name="Hiltunen Thoren M."/>
            <person name="Johannesson H."/>
        </authorList>
    </citation>
    <scope>NUCLEOTIDE SEQUENCE</scope>
    <source>
        <strain evidence="4">CBS 141.50</strain>
    </source>
</reference>
<evidence type="ECO:0000313" key="5">
    <source>
        <dbReference type="Proteomes" id="UP001302676"/>
    </source>
</evidence>
<evidence type="ECO:0000256" key="1">
    <source>
        <dbReference type="SAM" id="MobiDB-lite"/>
    </source>
</evidence>
<keyword evidence="2" id="KW-0812">Transmembrane</keyword>
<feature type="compositionally biased region" description="Low complexity" evidence="1">
    <location>
        <begin position="176"/>
        <end position="190"/>
    </location>
</feature>
<feature type="transmembrane region" description="Helical" evidence="2">
    <location>
        <begin position="192"/>
        <end position="214"/>
    </location>
</feature>
<accession>A0AAN6UXX9</accession>
<feature type="region of interest" description="Disordered" evidence="1">
    <location>
        <begin position="115"/>
        <end position="190"/>
    </location>
</feature>
<feature type="compositionally biased region" description="Gly residues" evidence="1">
    <location>
        <begin position="164"/>
        <end position="175"/>
    </location>
</feature>
<evidence type="ECO:0000256" key="3">
    <source>
        <dbReference type="SAM" id="SignalP"/>
    </source>
</evidence>
<dbReference type="EMBL" id="MU853622">
    <property type="protein sequence ID" value="KAK4140861.1"/>
    <property type="molecule type" value="Genomic_DNA"/>
</dbReference>
<dbReference type="GeneID" id="87821260"/>
<protein>
    <recommendedName>
        <fullName evidence="6">HFB protein</fullName>
    </recommendedName>
</protein>
<keyword evidence="2" id="KW-0472">Membrane</keyword>
<dbReference type="AlphaFoldDB" id="A0AAN6UXX9"/>
<name>A0AAN6UXX9_9PEZI</name>
<gene>
    <name evidence="4" type="ORF">C8A04DRAFT_39593</name>
</gene>
<reference evidence="4" key="2">
    <citation type="submission" date="2023-05" db="EMBL/GenBank/DDBJ databases">
        <authorList>
            <consortium name="Lawrence Berkeley National Laboratory"/>
            <person name="Steindorff A."/>
            <person name="Hensen N."/>
            <person name="Bonometti L."/>
            <person name="Westerberg I."/>
            <person name="Brannstrom I.O."/>
            <person name="Guillou S."/>
            <person name="Cros-Aarteil S."/>
            <person name="Calhoun S."/>
            <person name="Haridas S."/>
            <person name="Kuo A."/>
            <person name="Mondo S."/>
            <person name="Pangilinan J."/>
            <person name="Riley R."/>
            <person name="Labutti K."/>
            <person name="Andreopoulos B."/>
            <person name="Lipzen A."/>
            <person name="Chen C."/>
            <person name="Yanf M."/>
            <person name="Daum C."/>
            <person name="Ng V."/>
            <person name="Clum A."/>
            <person name="Ohm R."/>
            <person name="Martin F."/>
            <person name="Silar P."/>
            <person name="Natvig D."/>
            <person name="Lalanne C."/>
            <person name="Gautier V."/>
            <person name="Ament-Velasquez S.L."/>
            <person name="Kruys A."/>
            <person name="Hutchinson M.I."/>
            <person name="Powell A.J."/>
            <person name="Barry K."/>
            <person name="Miller A.N."/>
            <person name="Grigoriev I.V."/>
            <person name="Debuchy R."/>
            <person name="Gladieux P."/>
            <person name="Thoren M.H."/>
            <person name="Johannesson H."/>
        </authorList>
    </citation>
    <scope>NUCLEOTIDE SEQUENCE</scope>
    <source>
        <strain evidence="4">CBS 141.50</strain>
    </source>
</reference>
<evidence type="ECO:0008006" key="6">
    <source>
        <dbReference type="Google" id="ProtNLM"/>
    </source>
</evidence>
<feature type="compositionally biased region" description="Gly residues" evidence="1">
    <location>
        <begin position="145"/>
        <end position="155"/>
    </location>
</feature>